<accession>A0A2Z4FKX1</accession>
<feature type="compositionally biased region" description="Basic and acidic residues" evidence="1">
    <location>
        <begin position="1"/>
        <end position="11"/>
    </location>
</feature>
<dbReference type="OrthoDB" id="9797595at2"/>
<dbReference type="Proteomes" id="UP000249799">
    <property type="component" value="Chromosome"/>
</dbReference>
<keyword evidence="3" id="KW-1185">Reference proteome</keyword>
<dbReference type="SUPFAM" id="SSF55961">
    <property type="entry name" value="Bet v1-like"/>
    <property type="match status" value="1"/>
</dbReference>
<dbReference type="PANTHER" id="PTHR33824">
    <property type="entry name" value="POLYKETIDE CYCLASE/DEHYDRASE AND LIPID TRANSPORT SUPERFAMILY PROTEIN"/>
    <property type="match status" value="1"/>
</dbReference>
<evidence type="ECO:0000256" key="1">
    <source>
        <dbReference type="SAM" id="MobiDB-lite"/>
    </source>
</evidence>
<dbReference type="Pfam" id="PF03364">
    <property type="entry name" value="Polyketide_cyc"/>
    <property type="match status" value="1"/>
</dbReference>
<sequence>MSEHMNDESPNKQRGAARATRAYQSHEAPGAALRTPKGATTLSEKRSESLVRATPLESAEGLGAINSRGLLASGGFLALLGLKNWRSFIGLGVAGIGGGLIYSGLKNNGVFEPDFKRRVLNTQLGEPRSLTASIVVDRPVDEVYEAWFECSNLALCMESISEVERMDANHWYFKAGAPKSKFFVEWAAEIVKSIDNELIAWRTVPGASDINHEGVVEFYALPDGLSTEVHCKIVYLPPAGKLGQKLSEVAGDLSSRMLAGQLERFKYFMEPHPTPVLEDDAINPPAHALPSPALDHRIRTDLR</sequence>
<gene>
    <name evidence="2" type="ORF">DN745_09735</name>
</gene>
<dbReference type="InterPro" id="IPR005031">
    <property type="entry name" value="COQ10_START"/>
</dbReference>
<dbReference type="AlphaFoldDB" id="A0A2Z4FKX1"/>
<dbReference type="CDD" id="cd07817">
    <property type="entry name" value="SRPBCC_8"/>
    <property type="match status" value="1"/>
</dbReference>
<dbReference type="InterPro" id="IPR047137">
    <property type="entry name" value="ORF3"/>
</dbReference>
<dbReference type="PANTHER" id="PTHR33824:SF7">
    <property type="entry name" value="POLYKETIDE CYCLASE_DEHYDRASE AND LIPID TRANSPORT SUPERFAMILY PROTEIN"/>
    <property type="match status" value="1"/>
</dbReference>
<evidence type="ECO:0000313" key="3">
    <source>
        <dbReference type="Proteomes" id="UP000249799"/>
    </source>
</evidence>
<dbReference type="KEGG" id="bsed:DN745_09735"/>
<name>A0A2Z4FKX1_9DELT</name>
<dbReference type="Gene3D" id="3.30.530.20">
    <property type="match status" value="1"/>
</dbReference>
<feature type="region of interest" description="Disordered" evidence="1">
    <location>
        <begin position="1"/>
        <end position="50"/>
    </location>
</feature>
<evidence type="ECO:0000313" key="2">
    <source>
        <dbReference type="EMBL" id="AWV89603.1"/>
    </source>
</evidence>
<reference evidence="2 3" key="1">
    <citation type="submission" date="2018-06" db="EMBL/GenBank/DDBJ databases">
        <title>Lujinxingia sediminis gen. nov. sp. nov., a new facultative anaerobic member of the class Deltaproteobacteria, and proposal of Lujinxingaceae fam. nov.</title>
        <authorList>
            <person name="Guo L.-Y."/>
            <person name="Li C.-M."/>
            <person name="Wang S."/>
            <person name="Du Z.-J."/>
        </authorList>
    </citation>
    <scope>NUCLEOTIDE SEQUENCE [LARGE SCALE GENOMIC DNA]</scope>
    <source>
        <strain evidence="2 3">FA350</strain>
    </source>
</reference>
<protein>
    <submittedName>
        <fullName evidence="2">Uncharacterized protein</fullName>
    </submittedName>
</protein>
<dbReference type="EMBL" id="CP030032">
    <property type="protein sequence ID" value="AWV89603.1"/>
    <property type="molecule type" value="Genomic_DNA"/>
</dbReference>
<organism evidence="2 3">
    <name type="scientific">Bradymonas sediminis</name>
    <dbReference type="NCBI Taxonomy" id="1548548"/>
    <lineage>
        <taxon>Bacteria</taxon>
        <taxon>Deltaproteobacteria</taxon>
        <taxon>Bradymonadales</taxon>
        <taxon>Bradymonadaceae</taxon>
        <taxon>Bradymonas</taxon>
    </lineage>
</organism>
<dbReference type="RefSeq" id="WP_111334392.1">
    <property type="nucleotide sequence ID" value="NZ_CP030032.1"/>
</dbReference>
<proteinExistence type="predicted"/>
<dbReference type="InterPro" id="IPR023393">
    <property type="entry name" value="START-like_dom_sf"/>
</dbReference>